<accession>A0AAW4L3P1</accession>
<dbReference type="Pfam" id="PF17680">
    <property type="entry name" value="FlgO"/>
    <property type="match status" value="1"/>
</dbReference>
<dbReference type="Gene3D" id="3.40.50.10610">
    <property type="entry name" value="ABC-type transport auxiliary lipoprotein component"/>
    <property type="match status" value="1"/>
</dbReference>
<keyword evidence="1" id="KW-1133">Transmembrane helix</keyword>
<evidence type="ECO:0000313" key="4">
    <source>
        <dbReference type="Proteomes" id="UP000811899"/>
    </source>
</evidence>
<organism evidence="3 4">
    <name type="scientific">Geoanaerobacter pelophilus</name>
    <dbReference type="NCBI Taxonomy" id="60036"/>
    <lineage>
        <taxon>Bacteria</taxon>
        <taxon>Pseudomonadati</taxon>
        <taxon>Thermodesulfobacteriota</taxon>
        <taxon>Desulfuromonadia</taxon>
        <taxon>Geobacterales</taxon>
        <taxon>Geobacteraceae</taxon>
        <taxon>Geoanaerobacter</taxon>
    </lineage>
</organism>
<comment type="caution">
    <text evidence="3">The sequence shown here is derived from an EMBL/GenBank/DDBJ whole genome shotgun (WGS) entry which is preliminary data.</text>
</comment>
<sequence>MKCEPGKSPSAALRSPFVAATYRPGSTHSRFASLAFGAFCGFARLTVLLVLVLTTLPGCAYLRGCQSESCCSDEGDCLMSASYQAVDQMLAEIPASRRLPKERAVLVATLVDIDTLSGSRLGRTLSEHLSTRLTKNGYKVVEMKLRDSIFVKQSEGELMLSREVREIGRNHEAQALLVGTYSESRGRVYVTIRLVGAADGTVISAHDYLLPIDANVRALLWGNGK</sequence>
<keyword evidence="4" id="KW-1185">Reference proteome</keyword>
<dbReference type="Proteomes" id="UP000811899">
    <property type="component" value="Unassembled WGS sequence"/>
</dbReference>
<feature type="domain" description="FlgO" evidence="2">
    <location>
        <begin position="83"/>
        <end position="214"/>
    </location>
</feature>
<name>A0AAW4L3P1_9BACT</name>
<protein>
    <recommendedName>
        <fullName evidence="2">FlgO domain-containing protein</fullName>
    </recommendedName>
</protein>
<evidence type="ECO:0000259" key="2">
    <source>
        <dbReference type="Pfam" id="PF17680"/>
    </source>
</evidence>
<keyword evidence="1" id="KW-0812">Transmembrane</keyword>
<dbReference type="RefSeq" id="WP_214169650.1">
    <property type="nucleotide sequence ID" value="NZ_JAHCVJ010000001.1"/>
</dbReference>
<evidence type="ECO:0000313" key="3">
    <source>
        <dbReference type="EMBL" id="MBT0662856.1"/>
    </source>
</evidence>
<dbReference type="InterPro" id="IPR041215">
    <property type="entry name" value="FlgO_dom"/>
</dbReference>
<proteinExistence type="predicted"/>
<keyword evidence="1" id="KW-0472">Membrane</keyword>
<dbReference type="EMBL" id="JAHCVJ010000001">
    <property type="protein sequence ID" value="MBT0662856.1"/>
    <property type="molecule type" value="Genomic_DNA"/>
</dbReference>
<dbReference type="AlphaFoldDB" id="A0AAW4L3P1"/>
<reference evidence="3 4" key="1">
    <citation type="submission" date="2021-05" db="EMBL/GenBank/DDBJ databases">
        <title>The draft genome of Geobacter pelophilus DSM 12255.</title>
        <authorList>
            <person name="Xu Z."/>
            <person name="Masuda Y."/>
            <person name="Itoh H."/>
            <person name="Senoo K."/>
        </authorList>
    </citation>
    <scope>NUCLEOTIDE SEQUENCE [LARGE SCALE GENOMIC DNA]</scope>
    <source>
        <strain evidence="3 4">DSM 12255</strain>
    </source>
</reference>
<evidence type="ECO:0000256" key="1">
    <source>
        <dbReference type="SAM" id="Phobius"/>
    </source>
</evidence>
<gene>
    <name evidence="3" type="ORF">KI809_00955</name>
</gene>
<feature type="transmembrane region" description="Helical" evidence="1">
    <location>
        <begin position="31"/>
        <end position="53"/>
    </location>
</feature>